<dbReference type="AlphaFoldDB" id="A0AAV5T7Y4"/>
<keyword evidence="1" id="KW-1133">Transmembrane helix</keyword>
<reference evidence="2" key="1">
    <citation type="submission" date="2023-10" db="EMBL/GenBank/DDBJ databases">
        <title>Genome assembly of Pristionchus species.</title>
        <authorList>
            <person name="Yoshida K."/>
            <person name="Sommer R.J."/>
        </authorList>
    </citation>
    <scope>NUCLEOTIDE SEQUENCE</scope>
    <source>
        <strain evidence="2">RS0144</strain>
    </source>
</reference>
<dbReference type="EMBL" id="BTSX01000004">
    <property type="protein sequence ID" value="GMS91666.1"/>
    <property type="molecule type" value="Genomic_DNA"/>
</dbReference>
<evidence type="ECO:0000256" key="1">
    <source>
        <dbReference type="SAM" id="Phobius"/>
    </source>
</evidence>
<organism evidence="2 3">
    <name type="scientific">Pristionchus entomophagus</name>
    <dbReference type="NCBI Taxonomy" id="358040"/>
    <lineage>
        <taxon>Eukaryota</taxon>
        <taxon>Metazoa</taxon>
        <taxon>Ecdysozoa</taxon>
        <taxon>Nematoda</taxon>
        <taxon>Chromadorea</taxon>
        <taxon>Rhabditida</taxon>
        <taxon>Rhabditina</taxon>
        <taxon>Diplogasteromorpha</taxon>
        <taxon>Diplogasteroidea</taxon>
        <taxon>Neodiplogasteridae</taxon>
        <taxon>Pristionchus</taxon>
    </lineage>
</organism>
<proteinExistence type="predicted"/>
<dbReference type="Proteomes" id="UP001432027">
    <property type="component" value="Unassembled WGS sequence"/>
</dbReference>
<keyword evidence="1" id="KW-0472">Membrane</keyword>
<keyword evidence="3" id="KW-1185">Reference proteome</keyword>
<gene>
    <name evidence="2" type="ORF">PENTCL1PPCAC_13841</name>
</gene>
<evidence type="ECO:0000313" key="2">
    <source>
        <dbReference type="EMBL" id="GMS91666.1"/>
    </source>
</evidence>
<protein>
    <submittedName>
        <fullName evidence="2">Uncharacterized protein</fullName>
    </submittedName>
</protein>
<name>A0AAV5T7Y4_9BILA</name>
<sequence length="182" mass="21283">KKLIHMHAIIPSEFANIVGLGKWLTVHQRFQEAIEVACAPQKIVLSDAWESIMKYLVKFVIMCSVLSAIMMSPLLLIIIIFIFLILAFAGLIDMIWPHLGDVDKSRRIARFLTCFSQIQTLVLFYEKPIRERVPHAIESSLGCLSVQRLELWEWKCDENDMQLIIRLTRKHRIQYIFIFAQR</sequence>
<comment type="caution">
    <text evidence="2">The sequence shown here is derived from an EMBL/GenBank/DDBJ whole genome shotgun (WGS) entry which is preliminary data.</text>
</comment>
<accession>A0AAV5T7Y4</accession>
<feature type="non-terminal residue" evidence="2">
    <location>
        <position position="182"/>
    </location>
</feature>
<evidence type="ECO:0000313" key="3">
    <source>
        <dbReference type="Proteomes" id="UP001432027"/>
    </source>
</evidence>
<feature type="non-terminal residue" evidence="2">
    <location>
        <position position="1"/>
    </location>
</feature>
<keyword evidence="1" id="KW-0812">Transmembrane</keyword>
<feature type="transmembrane region" description="Helical" evidence="1">
    <location>
        <begin position="59"/>
        <end position="88"/>
    </location>
</feature>